<keyword evidence="2" id="KW-1185">Reference proteome</keyword>
<proteinExistence type="predicted"/>
<dbReference type="RefSeq" id="WP_380073190.1">
    <property type="nucleotide sequence ID" value="NZ_JBHRTO010000001.1"/>
</dbReference>
<protein>
    <submittedName>
        <fullName evidence="1">Uncharacterized protein</fullName>
    </submittedName>
</protein>
<reference evidence="2" key="1">
    <citation type="journal article" date="2019" name="Int. J. Syst. Evol. Microbiol.">
        <title>The Global Catalogue of Microorganisms (GCM) 10K type strain sequencing project: providing services to taxonomists for standard genome sequencing and annotation.</title>
        <authorList>
            <consortium name="The Broad Institute Genomics Platform"/>
            <consortium name="The Broad Institute Genome Sequencing Center for Infectious Disease"/>
            <person name="Wu L."/>
            <person name="Ma J."/>
        </authorList>
    </citation>
    <scope>NUCLEOTIDE SEQUENCE [LARGE SCALE GENOMIC DNA]</scope>
    <source>
        <strain evidence="2">KCTC 52039</strain>
    </source>
</reference>
<organism evidence="1 2">
    <name type="scientific">Cypionkella sinensis</name>
    <dbReference type="NCBI Taxonomy" id="1756043"/>
    <lineage>
        <taxon>Bacteria</taxon>
        <taxon>Pseudomonadati</taxon>
        <taxon>Pseudomonadota</taxon>
        <taxon>Alphaproteobacteria</taxon>
        <taxon>Rhodobacterales</taxon>
        <taxon>Paracoccaceae</taxon>
        <taxon>Cypionkella</taxon>
    </lineage>
</organism>
<dbReference type="Proteomes" id="UP001595547">
    <property type="component" value="Unassembled WGS sequence"/>
</dbReference>
<gene>
    <name evidence="1" type="ORF">ACFOGH_11420</name>
</gene>
<sequence>MAGVLGRLNLWIAALLLLGLLQDPQVALQSRQAPQFSVQHVNLLAVTPKFALAKLVSTEARARLIPLLDLAQAASPVPPSGFYLLRQRLLAPAQSLWPSHGWQARAPPPLPATALI</sequence>
<dbReference type="EMBL" id="JBHRTO010000001">
    <property type="protein sequence ID" value="MFC3181601.1"/>
    <property type="molecule type" value="Genomic_DNA"/>
</dbReference>
<accession>A0ABV7J1V2</accession>
<name>A0ABV7J1V2_9RHOB</name>
<evidence type="ECO:0000313" key="2">
    <source>
        <dbReference type="Proteomes" id="UP001595547"/>
    </source>
</evidence>
<evidence type="ECO:0000313" key="1">
    <source>
        <dbReference type="EMBL" id="MFC3181601.1"/>
    </source>
</evidence>
<comment type="caution">
    <text evidence="1">The sequence shown here is derived from an EMBL/GenBank/DDBJ whole genome shotgun (WGS) entry which is preliminary data.</text>
</comment>